<protein>
    <submittedName>
        <fullName evidence="1 3">Uncharacterized protein</fullName>
    </submittedName>
</protein>
<reference evidence="3" key="2">
    <citation type="submission" date="2019-11" db="UniProtKB">
        <authorList>
            <consortium name="WormBaseParasite"/>
        </authorList>
    </citation>
    <scope>IDENTIFICATION</scope>
</reference>
<evidence type="ECO:0000313" key="2">
    <source>
        <dbReference type="Proteomes" id="UP000267029"/>
    </source>
</evidence>
<proteinExistence type="predicted"/>
<gene>
    <name evidence="1" type="ORF">MCOS_LOCUS4821</name>
</gene>
<accession>A0A0R3UD22</accession>
<organism evidence="1 2">
    <name type="scientific">Mesocestoides corti</name>
    <name type="common">Flatworm</name>
    <dbReference type="NCBI Taxonomy" id="53468"/>
    <lineage>
        <taxon>Eukaryota</taxon>
        <taxon>Metazoa</taxon>
        <taxon>Spiralia</taxon>
        <taxon>Lophotrochozoa</taxon>
        <taxon>Platyhelminthes</taxon>
        <taxon>Cestoda</taxon>
        <taxon>Eucestoda</taxon>
        <taxon>Cyclophyllidea</taxon>
        <taxon>Mesocestoididae</taxon>
        <taxon>Mesocestoides</taxon>
    </lineage>
</organism>
<evidence type="ECO:0000313" key="1">
    <source>
        <dbReference type="EMBL" id="VDD78818.1"/>
    </source>
</evidence>
<dbReference type="EMBL" id="UXSR01002386">
    <property type="protein sequence ID" value="VDD78818.1"/>
    <property type="molecule type" value="Genomic_DNA"/>
</dbReference>
<dbReference type="AlphaFoldDB" id="A0A0R3UD22"/>
<keyword evidence="2" id="KW-1185">Reference proteome</keyword>
<dbReference type="WBParaSite" id="MCU_013929-RA">
    <property type="protein sequence ID" value="MCU_013929-RA"/>
    <property type="gene ID" value="MCU_013929"/>
</dbReference>
<sequence length="177" mass="19275">MTKHECKQSSTTRDRGGGRAITTHCQHIVTLDDPFEVNCLFFNLHMLHCARVHYGGGLHLPTVCSHLVTYLAQLELGELNVLEGALELHVVASVLHTGDSDGGFQHVAGSAITRSTSMRLKVDIPAPPNMKFTALWCAGCHDSIPQATSRLNLRAESRRTCLAAHATLDCDNIPGHM</sequence>
<name>A0A0R3UD22_MESCO</name>
<evidence type="ECO:0000313" key="3">
    <source>
        <dbReference type="WBParaSite" id="MCU_013929-RA"/>
    </source>
</evidence>
<reference evidence="1 2" key="1">
    <citation type="submission" date="2018-10" db="EMBL/GenBank/DDBJ databases">
        <authorList>
            <consortium name="Pathogen Informatics"/>
        </authorList>
    </citation>
    <scope>NUCLEOTIDE SEQUENCE [LARGE SCALE GENOMIC DNA]</scope>
</reference>
<dbReference type="Proteomes" id="UP000267029">
    <property type="component" value="Unassembled WGS sequence"/>
</dbReference>